<dbReference type="EMBL" id="CAJNOL010000230">
    <property type="protein sequence ID" value="CAF0948496.1"/>
    <property type="molecule type" value="Genomic_DNA"/>
</dbReference>
<organism evidence="2 3">
    <name type="scientific">Rotaria sordida</name>
    <dbReference type="NCBI Taxonomy" id="392033"/>
    <lineage>
        <taxon>Eukaryota</taxon>
        <taxon>Metazoa</taxon>
        <taxon>Spiralia</taxon>
        <taxon>Gnathifera</taxon>
        <taxon>Rotifera</taxon>
        <taxon>Eurotatoria</taxon>
        <taxon>Bdelloidea</taxon>
        <taxon>Philodinida</taxon>
        <taxon>Philodinidae</taxon>
        <taxon>Rotaria</taxon>
    </lineage>
</organism>
<proteinExistence type="predicted"/>
<name>A0A814D521_9BILA</name>
<dbReference type="AlphaFoldDB" id="A0A814D521"/>
<protein>
    <submittedName>
        <fullName evidence="2">Uncharacterized protein</fullName>
    </submittedName>
</protein>
<keyword evidence="1" id="KW-0175">Coiled coil</keyword>
<reference evidence="2" key="1">
    <citation type="submission" date="2021-02" db="EMBL/GenBank/DDBJ databases">
        <authorList>
            <person name="Nowell W R."/>
        </authorList>
    </citation>
    <scope>NUCLEOTIDE SEQUENCE</scope>
</reference>
<keyword evidence="3" id="KW-1185">Reference proteome</keyword>
<gene>
    <name evidence="2" type="ORF">JXQ802_LOCUS11550</name>
</gene>
<evidence type="ECO:0000313" key="3">
    <source>
        <dbReference type="Proteomes" id="UP000663870"/>
    </source>
</evidence>
<dbReference type="Proteomes" id="UP000663870">
    <property type="component" value="Unassembled WGS sequence"/>
</dbReference>
<comment type="caution">
    <text evidence="2">The sequence shown here is derived from an EMBL/GenBank/DDBJ whole genome shotgun (WGS) entry which is preliminary data.</text>
</comment>
<accession>A0A814D521</accession>
<evidence type="ECO:0000256" key="1">
    <source>
        <dbReference type="SAM" id="Coils"/>
    </source>
</evidence>
<evidence type="ECO:0000313" key="2">
    <source>
        <dbReference type="EMBL" id="CAF0948496.1"/>
    </source>
</evidence>
<sequence>MEWSRKKDNFLNILGTRLRSLSSNRIKNKKSYLSFDSHIRIPIILNRINVTQASTQTLPININNNAEDLKSNVTVRHKNRRRKYQHRFNKCLVELLEKYPPIPAHEYLKEDKSINDDSKKSCYSSISNSCEINSSVWSKLLESREDLSKLNKTLEDLDQRLKRLSINICVKCKDKDFC</sequence>
<feature type="coiled-coil region" evidence="1">
    <location>
        <begin position="140"/>
        <end position="167"/>
    </location>
</feature>